<protein>
    <submittedName>
        <fullName evidence="2">Uncharacterized protein</fullName>
    </submittedName>
</protein>
<evidence type="ECO:0000313" key="1">
    <source>
        <dbReference type="EMBL" id="NCN65015.1"/>
    </source>
</evidence>
<dbReference type="EMBL" id="JAACVF010000074">
    <property type="protein sequence ID" value="NCN65015.1"/>
    <property type="molecule type" value="Genomic_DNA"/>
</dbReference>
<reference evidence="2" key="1">
    <citation type="submission" date="2019-11" db="EMBL/GenBank/DDBJ databases">
        <title>Lipid analysis of CO2-rich subsurface aquifers suggests an autotrophy-based deep biosphere with lysolipids enriched in CPR bacteria.</title>
        <authorList>
            <person name="Probst A.J."/>
            <person name="Elling F.J."/>
            <person name="Castelle C.J."/>
            <person name="Zhu Q."/>
            <person name="Elvert M."/>
            <person name="Birarda G."/>
            <person name="Holman H.-Y."/>
            <person name="Lane K.R."/>
            <person name="Ladd B."/>
            <person name="Ryan M.C."/>
            <person name="Woyke T."/>
            <person name="Hinrichs K.-U."/>
            <person name="Banfield J.F."/>
        </authorList>
    </citation>
    <scope>NUCLEOTIDE SEQUENCE</scope>
    <source>
        <strain evidence="1">CG_2015-01_33_1645</strain>
        <strain evidence="2">CG_2015-04_33_537</strain>
    </source>
</reference>
<gene>
    <name evidence="2" type="ORF">GW779_02385</name>
    <name evidence="1" type="ORF">GW910_02925</name>
</gene>
<sequence>MEYTEYVVPNVMRIYAAEVNALLNIGRDYAMILIEGIKKFWNSGIMDEYDFIKEEFFGPYAFRVFLDSARIFCKTGEKEKAVKILKFLTDYLFLEGFHIDYWHHLGTLPAFIKITILLEYLGEGDIRITDKIYDEIKDKEADMRAAILSEILITIQK</sequence>
<accession>A0A8J7Z1F8</accession>
<comment type="caution">
    <text evidence="2">The sequence shown here is derived from an EMBL/GenBank/DDBJ whole genome shotgun (WGS) entry which is preliminary data.</text>
</comment>
<dbReference type="AlphaFoldDB" id="A0A8J7Z1F8"/>
<organism evidence="2 3">
    <name type="scientific">Candidatus Altarchaeum hamiconexum</name>
    <dbReference type="NCBI Taxonomy" id="1803513"/>
    <lineage>
        <taxon>Archaea</taxon>
        <taxon>Candidatus Altarchaeota</taxon>
        <taxon>Candidatus Altiarchaeia</taxon>
        <taxon>Candidatus Altarchaeales</taxon>
        <taxon>Candidatus Altarchaeaceae</taxon>
        <taxon>Candidatus Altarchaeum</taxon>
    </lineage>
</organism>
<evidence type="ECO:0000313" key="2">
    <source>
        <dbReference type="EMBL" id="NCS91258.1"/>
    </source>
</evidence>
<name>A0A8J7Z1F8_9ARCH</name>
<proteinExistence type="predicted"/>
<dbReference type="Proteomes" id="UP000738826">
    <property type="component" value="Unassembled WGS sequence"/>
</dbReference>
<dbReference type="Proteomes" id="UP000768163">
    <property type="component" value="Unassembled WGS sequence"/>
</dbReference>
<evidence type="ECO:0000313" key="3">
    <source>
        <dbReference type="Proteomes" id="UP000738826"/>
    </source>
</evidence>
<dbReference type="EMBL" id="JAACQH010000044">
    <property type="protein sequence ID" value="NCS91258.1"/>
    <property type="molecule type" value="Genomic_DNA"/>
</dbReference>